<proteinExistence type="predicted"/>
<comment type="caution">
    <text evidence="1">The sequence shown here is derived from an EMBL/GenBank/DDBJ whole genome shotgun (WGS) entry which is preliminary data.</text>
</comment>
<accession>A0ABT0ZML0</accession>
<dbReference type="RefSeq" id="WP_252428762.1">
    <property type="nucleotide sequence ID" value="NZ_JAMWMR010000049.1"/>
</dbReference>
<organism evidence="1 2">
    <name type="scientific">Streptomyces macrolidinus</name>
    <dbReference type="NCBI Taxonomy" id="2952607"/>
    <lineage>
        <taxon>Bacteria</taxon>
        <taxon>Bacillati</taxon>
        <taxon>Actinomycetota</taxon>
        <taxon>Actinomycetes</taxon>
        <taxon>Kitasatosporales</taxon>
        <taxon>Streptomycetaceae</taxon>
        <taxon>Streptomyces</taxon>
    </lineage>
</organism>
<reference evidence="1 2" key="1">
    <citation type="submission" date="2022-05" db="EMBL/GenBank/DDBJ databases">
        <title>Streptomyces sp. nov. RY43-2 isolated from soil of a peat swamp forest.</title>
        <authorList>
            <person name="Kanchanasin P."/>
            <person name="Tanasupawat S."/>
            <person name="Phongsopitanun W."/>
        </authorList>
    </citation>
    <scope>NUCLEOTIDE SEQUENCE [LARGE SCALE GENOMIC DNA]</scope>
    <source>
        <strain evidence="1 2">RY43-2</strain>
    </source>
</reference>
<dbReference type="EMBL" id="JAMWMR010000049">
    <property type="protein sequence ID" value="MCN9244816.1"/>
    <property type="molecule type" value="Genomic_DNA"/>
</dbReference>
<protein>
    <submittedName>
        <fullName evidence="1">Uncharacterized protein</fullName>
    </submittedName>
</protein>
<evidence type="ECO:0000313" key="1">
    <source>
        <dbReference type="EMBL" id="MCN9244816.1"/>
    </source>
</evidence>
<keyword evidence="2" id="KW-1185">Reference proteome</keyword>
<gene>
    <name evidence="1" type="ORF">NGF19_29225</name>
</gene>
<evidence type="ECO:0000313" key="2">
    <source>
        <dbReference type="Proteomes" id="UP001523219"/>
    </source>
</evidence>
<sequence>MDPDGEIGGADLVELLAEVEACVVLELVAFGAEFADLLAGQFEIDAEAGRAGRVVSLGVARCGLSLMAASTCSRTPSA</sequence>
<name>A0ABT0ZML0_9ACTN</name>
<dbReference type="Proteomes" id="UP001523219">
    <property type="component" value="Unassembled WGS sequence"/>
</dbReference>